<evidence type="ECO:0000313" key="2">
    <source>
        <dbReference type="EnsemblMetazoa" id="ASTEI08672-PA"/>
    </source>
</evidence>
<accession>A0A182YJN6</accession>
<dbReference type="Proteomes" id="UP000076408">
    <property type="component" value="Unassembled WGS sequence"/>
</dbReference>
<dbReference type="EnsemblMetazoa" id="ASTEI08672-RA">
    <property type="protein sequence ID" value="ASTEI08672-PA"/>
    <property type="gene ID" value="ASTEI08672"/>
</dbReference>
<dbReference type="AlphaFoldDB" id="A0A182YJN6"/>
<reference evidence="3" key="1">
    <citation type="journal article" date="2014" name="Genome Biol.">
        <title>Genome analysis of a major urban malaria vector mosquito, Anopheles stephensi.</title>
        <authorList>
            <person name="Jiang X."/>
            <person name="Peery A."/>
            <person name="Hall A.B."/>
            <person name="Sharma A."/>
            <person name="Chen X.G."/>
            <person name="Waterhouse R.M."/>
            <person name="Komissarov A."/>
            <person name="Riehle M.M."/>
            <person name="Shouche Y."/>
            <person name="Sharakhova M.V."/>
            <person name="Lawson D."/>
            <person name="Pakpour N."/>
            <person name="Arensburger P."/>
            <person name="Davidson V.L."/>
            <person name="Eiglmeier K."/>
            <person name="Emrich S."/>
            <person name="George P."/>
            <person name="Kennedy R.C."/>
            <person name="Mane S.P."/>
            <person name="Maslen G."/>
            <person name="Oringanje C."/>
            <person name="Qi Y."/>
            <person name="Settlage R."/>
            <person name="Tojo M."/>
            <person name="Tubio J.M."/>
            <person name="Unger M.F."/>
            <person name="Wang B."/>
            <person name="Vernick K.D."/>
            <person name="Ribeiro J.M."/>
            <person name="James A.A."/>
            <person name="Michel K."/>
            <person name="Riehle M.A."/>
            <person name="Luckhart S."/>
            <person name="Sharakhov I.V."/>
            <person name="Tu Z."/>
        </authorList>
    </citation>
    <scope>NUCLEOTIDE SEQUENCE [LARGE SCALE GENOMIC DNA]</scope>
    <source>
        <strain evidence="3">Indian</strain>
    </source>
</reference>
<feature type="region of interest" description="Disordered" evidence="1">
    <location>
        <begin position="196"/>
        <end position="285"/>
    </location>
</feature>
<name>A0A182YJN6_ANOST</name>
<reference evidence="2" key="2">
    <citation type="submission" date="2020-05" db="UniProtKB">
        <authorList>
            <consortium name="EnsemblMetazoa"/>
        </authorList>
    </citation>
    <scope>IDENTIFICATION</scope>
    <source>
        <strain evidence="2">Indian</strain>
    </source>
</reference>
<dbReference type="VEuPathDB" id="VectorBase:ASTEI20_042649"/>
<dbReference type="VEuPathDB" id="VectorBase:ASTEI08672"/>
<protein>
    <submittedName>
        <fullName evidence="2">Uncharacterized protein</fullName>
    </submittedName>
</protein>
<evidence type="ECO:0000256" key="1">
    <source>
        <dbReference type="SAM" id="MobiDB-lite"/>
    </source>
</evidence>
<keyword evidence="3" id="KW-1185">Reference proteome</keyword>
<organism evidence="2 3">
    <name type="scientific">Anopheles stephensi</name>
    <name type="common">Indo-Pakistan malaria mosquito</name>
    <dbReference type="NCBI Taxonomy" id="30069"/>
    <lineage>
        <taxon>Eukaryota</taxon>
        <taxon>Metazoa</taxon>
        <taxon>Ecdysozoa</taxon>
        <taxon>Arthropoda</taxon>
        <taxon>Hexapoda</taxon>
        <taxon>Insecta</taxon>
        <taxon>Pterygota</taxon>
        <taxon>Neoptera</taxon>
        <taxon>Endopterygota</taxon>
        <taxon>Diptera</taxon>
        <taxon>Nematocera</taxon>
        <taxon>Culicoidea</taxon>
        <taxon>Culicidae</taxon>
        <taxon>Anophelinae</taxon>
        <taxon>Anopheles</taxon>
    </lineage>
</organism>
<sequence length="301" mass="33372">MVEEVCQQQAIPSDLELQLQEYFKDRPLVKPLPPAEASTVDIDLADPDEETWIIQVPATVNVQLDLIGKKLNLDASRTTIKNCSVPLESHVQMNSDERVIGLLAGSRVKSFVPTGFIRISQALSALDVPDAALKASNPNHISVPYPEDIRERHPLLGYDFNELIALPKRVQKQLSFARQKAALMYQTVDKSSKKKAKTVMGNTVDVPRPATSEQQNVVTPVKKEQPVTESAPKSASKRKRSAGVPTEEMEVQMVSVIKQEPLSPKRKKSKKADSNEEGFVQTASVKKEVSVEDDISWLLNI</sequence>
<proteinExistence type="predicted"/>
<evidence type="ECO:0000313" key="3">
    <source>
        <dbReference type="Proteomes" id="UP000076408"/>
    </source>
</evidence>
<dbReference type="VEuPathDB" id="VectorBase:ASTE002895"/>
<dbReference type="OMA" id="DEETWII"/>